<dbReference type="OrthoDB" id="2736986at2"/>
<dbReference type="Proteomes" id="UP000190285">
    <property type="component" value="Unassembled WGS sequence"/>
</dbReference>
<dbReference type="CDD" id="cd00093">
    <property type="entry name" value="HTH_XRE"/>
    <property type="match status" value="1"/>
</dbReference>
<dbReference type="InterPro" id="IPR001387">
    <property type="entry name" value="Cro/C1-type_HTH"/>
</dbReference>
<organism evidence="4 5">
    <name type="scientific">Maledivibacter halophilus</name>
    <dbReference type="NCBI Taxonomy" id="36842"/>
    <lineage>
        <taxon>Bacteria</taxon>
        <taxon>Bacillati</taxon>
        <taxon>Bacillota</taxon>
        <taxon>Clostridia</taxon>
        <taxon>Peptostreptococcales</taxon>
        <taxon>Caminicellaceae</taxon>
        <taxon>Maledivibacter</taxon>
    </lineage>
</organism>
<dbReference type="EMBL" id="FUZT01000006">
    <property type="protein sequence ID" value="SKC71577.1"/>
    <property type="molecule type" value="Genomic_DNA"/>
</dbReference>
<dbReference type="SUPFAM" id="SSF47413">
    <property type="entry name" value="lambda repressor-like DNA-binding domains"/>
    <property type="match status" value="1"/>
</dbReference>
<feature type="domain" description="HTH cro/C1-type" evidence="1">
    <location>
        <begin position="14"/>
        <end position="69"/>
    </location>
</feature>
<dbReference type="GO" id="GO:0003677">
    <property type="term" value="F:DNA binding"/>
    <property type="evidence" value="ECO:0007669"/>
    <property type="project" value="InterPro"/>
</dbReference>
<dbReference type="Pfam" id="PF01381">
    <property type="entry name" value="HTH_3"/>
    <property type="match status" value="1"/>
</dbReference>
<sequence>MKCKRKLTSFGIKVKKRLIELNMTQKELANDLGVSESYLADVLRGEKQGLKYLDEIGSILKLETKIENLKEVV</sequence>
<proteinExistence type="predicted"/>
<dbReference type="Gene3D" id="1.10.260.40">
    <property type="entry name" value="lambda repressor-like DNA-binding domains"/>
    <property type="match status" value="1"/>
</dbReference>
<protein>
    <submittedName>
        <fullName evidence="4">Helix-turn-helix</fullName>
    </submittedName>
</protein>
<evidence type="ECO:0000313" key="3">
    <source>
        <dbReference type="EMBL" id="SKC71577.1"/>
    </source>
</evidence>
<evidence type="ECO:0000259" key="1">
    <source>
        <dbReference type="PROSITE" id="PS50943"/>
    </source>
</evidence>
<evidence type="ECO:0000313" key="5">
    <source>
        <dbReference type="Proteomes" id="UP000190285"/>
    </source>
</evidence>
<dbReference type="AlphaFoldDB" id="A0A1T5LW95"/>
<name>A0A1T5LW95_9FIRM</name>
<dbReference type="InterPro" id="IPR010982">
    <property type="entry name" value="Lambda_DNA-bd_dom_sf"/>
</dbReference>
<gene>
    <name evidence="2" type="ORF">SAMN02194393_02163</name>
    <name evidence="3" type="ORF">SAMN02194393_02489</name>
    <name evidence="4" type="ORF">SAMN02194393_03474</name>
</gene>
<accession>A0A1T5LW95</accession>
<evidence type="ECO:0000313" key="2">
    <source>
        <dbReference type="EMBL" id="SKC68575.1"/>
    </source>
</evidence>
<evidence type="ECO:0000313" key="4">
    <source>
        <dbReference type="EMBL" id="SKC80266.1"/>
    </source>
</evidence>
<reference evidence="4 5" key="1">
    <citation type="submission" date="2017-02" db="EMBL/GenBank/DDBJ databases">
        <authorList>
            <person name="Peterson S.W."/>
        </authorList>
    </citation>
    <scope>NUCLEOTIDE SEQUENCE [LARGE SCALE GENOMIC DNA]</scope>
    <source>
        <strain evidence="4 5">M1</strain>
    </source>
</reference>
<dbReference type="SMART" id="SM00530">
    <property type="entry name" value="HTH_XRE"/>
    <property type="match status" value="1"/>
</dbReference>
<dbReference type="STRING" id="36842.SAMN02194393_02163"/>
<dbReference type="EMBL" id="FUZT01000005">
    <property type="protein sequence ID" value="SKC68575.1"/>
    <property type="molecule type" value="Genomic_DNA"/>
</dbReference>
<dbReference type="EMBL" id="FUZT01000008">
    <property type="protein sequence ID" value="SKC80266.1"/>
    <property type="molecule type" value="Genomic_DNA"/>
</dbReference>
<keyword evidence="5" id="KW-1185">Reference proteome</keyword>
<dbReference type="RefSeq" id="WP_079491572.1">
    <property type="nucleotide sequence ID" value="NZ_FUZT01000005.1"/>
</dbReference>
<dbReference type="PROSITE" id="PS50943">
    <property type="entry name" value="HTH_CROC1"/>
    <property type="match status" value="1"/>
</dbReference>